<protein>
    <submittedName>
        <fullName evidence="2">P-type DNA transfer protein VirB5</fullName>
    </submittedName>
</protein>
<accession>A0A940YRN6</accession>
<dbReference type="EMBL" id="JAGQDE010000034">
    <property type="protein sequence ID" value="MBQ0961642.1"/>
    <property type="molecule type" value="Genomic_DNA"/>
</dbReference>
<dbReference type="InterPro" id="IPR023220">
    <property type="entry name" value="T4SS_VirB5-domain"/>
</dbReference>
<name>A0A940YRN6_9BURK</name>
<dbReference type="RefSeq" id="WP_210804328.1">
    <property type="nucleotide sequence ID" value="NZ_JAGQDE010000034.1"/>
</dbReference>
<sequence length="239" mass="26136">MARLFRTLFLTLCVLATPPSKAGIPVIDNANLQNSMQQVIAWGSQYAQMAQQYQQLVQQYNQAVSTFNSLNGVRGMADLVNTPALRRYLPNEWSEAMNLLQSPGGYTNLQGSINALRAANRIAGIEDTTLNPNSAAGRAMVGAQNQTALNRALGEEGYKQASERIAAIQTLIDKVNGAPEQKDVLDLQARIQSEQAMVQNESVKLALMAQLQQAQRDIQAQQAREVSIKALRGSPPPRF</sequence>
<dbReference type="Proteomes" id="UP000678374">
    <property type="component" value="Unassembled WGS sequence"/>
</dbReference>
<evidence type="ECO:0000256" key="1">
    <source>
        <dbReference type="SAM" id="SignalP"/>
    </source>
</evidence>
<proteinExistence type="predicted"/>
<gene>
    <name evidence="2" type="primary">virB5</name>
    <name evidence="2" type="ORF">KAK06_22065</name>
</gene>
<keyword evidence="1" id="KW-0732">Signal</keyword>
<dbReference type="AlphaFoldDB" id="A0A940YRN6"/>
<comment type="caution">
    <text evidence="2">The sequence shown here is derived from an EMBL/GenBank/DDBJ whole genome shotgun (WGS) entry which is preliminary data.</text>
</comment>
<dbReference type="Gene3D" id="1.20.58.430">
    <property type="entry name" value="Type IV secretion system, VirB5-domain"/>
    <property type="match status" value="1"/>
</dbReference>
<keyword evidence="3" id="KW-1185">Reference proteome</keyword>
<dbReference type="SUPFAM" id="SSF101082">
    <property type="entry name" value="Typo IV secretion system protein TraC"/>
    <property type="match status" value="1"/>
</dbReference>
<evidence type="ECO:0000313" key="3">
    <source>
        <dbReference type="Proteomes" id="UP000678374"/>
    </source>
</evidence>
<organism evidence="2 3">
    <name type="scientific">Ideonella aquatica</name>
    <dbReference type="NCBI Taxonomy" id="2824119"/>
    <lineage>
        <taxon>Bacteria</taxon>
        <taxon>Pseudomonadati</taxon>
        <taxon>Pseudomonadota</taxon>
        <taxon>Betaproteobacteria</taxon>
        <taxon>Burkholderiales</taxon>
        <taxon>Sphaerotilaceae</taxon>
        <taxon>Ideonella</taxon>
    </lineage>
</organism>
<dbReference type="CDD" id="cd14262">
    <property type="entry name" value="VirB5_like"/>
    <property type="match status" value="1"/>
</dbReference>
<feature type="chain" id="PRO_5037049104" evidence="1">
    <location>
        <begin position="23"/>
        <end position="239"/>
    </location>
</feature>
<reference evidence="2" key="1">
    <citation type="submission" date="2021-04" db="EMBL/GenBank/DDBJ databases">
        <title>The genome sequence of Ideonella sp. 4Y11.</title>
        <authorList>
            <person name="Liu Y."/>
        </authorList>
    </citation>
    <scope>NUCLEOTIDE SEQUENCE</scope>
    <source>
        <strain evidence="2">4Y11</strain>
    </source>
</reference>
<evidence type="ECO:0000313" key="2">
    <source>
        <dbReference type="EMBL" id="MBQ0961642.1"/>
    </source>
</evidence>
<feature type="signal peptide" evidence="1">
    <location>
        <begin position="1"/>
        <end position="22"/>
    </location>
</feature>
<dbReference type="NCBIfam" id="TIGR02791">
    <property type="entry name" value="VirB5"/>
    <property type="match status" value="1"/>
</dbReference>
<dbReference type="InterPro" id="IPR014158">
    <property type="entry name" value="T4SS_VirB5"/>
</dbReference>
<dbReference type="Pfam" id="PF07996">
    <property type="entry name" value="T4SS"/>
    <property type="match status" value="1"/>
</dbReference>